<feature type="transmembrane region" description="Helical" evidence="10">
    <location>
        <begin position="12"/>
        <end position="33"/>
    </location>
</feature>
<comment type="catalytic activity">
    <reaction evidence="1">
        <text>ATP + protein L-histidine = ADP + protein N-phospho-L-histidine.</text>
        <dbReference type="EC" id="2.7.13.3"/>
    </reaction>
</comment>
<evidence type="ECO:0000256" key="3">
    <source>
        <dbReference type="ARBA" id="ARBA00012438"/>
    </source>
</evidence>
<dbReference type="InterPro" id="IPR004358">
    <property type="entry name" value="Sig_transdc_His_kin-like_C"/>
</dbReference>
<name>A0ABW4JSD9_9BACL</name>
<evidence type="ECO:0000256" key="9">
    <source>
        <dbReference type="ARBA" id="ARBA00023012"/>
    </source>
</evidence>
<dbReference type="InterPro" id="IPR003594">
    <property type="entry name" value="HATPase_dom"/>
</dbReference>
<dbReference type="SMART" id="SM00388">
    <property type="entry name" value="HisKA"/>
    <property type="match status" value="1"/>
</dbReference>
<keyword evidence="13" id="KW-1185">Reference proteome</keyword>
<dbReference type="Pfam" id="PF02518">
    <property type="entry name" value="HATPase_c"/>
    <property type="match status" value="1"/>
</dbReference>
<evidence type="ECO:0000256" key="8">
    <source>
        <dbReference type="ARBA" id="ARBA00022840"/>
    </source>
</evidence>
<dbReference type="Gene3D" id="1.10.287.130">
    <property type="match status" value="1"/>
</dbReference>
<dbReference type="CDD" id="cd00082">
    <property type="entry name" value="HisKA"/>
    <property type="match status" value="1"/>
</dbReference>
<evidence type="ECO:0000259" key="11">
    <source>
        <dbReference type="PROSITE" id="PS50109"/>
    </source>
</evidence>
<evidence type="ECO:0000313" key="13">
    <source>
        <dbReference type="Proteomes" id="UP001597079"/>
    </source>
</evidence>
<keyword evidence="10" id="KW-0812">Transmembrane</keyword>
<evidence type="ECO:0000256" key="7">
    <source>
        <dbReference type="ARBA" id="ARBA00022777"/>
    </source>
</evidence>
<dbReference type="InterPro" id="IPR005467">
    <property type="entry name" value="His_kinase_dom"/>
</dbReference>
<evidence type="ECO:0000256" key="4">
    <source>
        <dbReference type="ARBA" id="ARBA00022553"/>
    </source>
</evidence>
<keyword evidence="4" id="KW-0597">Phosphoprotein</keyword>
<evidence type="ECO:0000256" key="5">
    <source>
        <dbReference type="ARBA" id="ARBA00022679"/>
    </source>
</evidence>
<comment type="caution">
    <text evidence="12">The sequence shown here is derived from an EMBL/GenBank/DDBJ whole genome shotgun (WGS) entry which is preliminary data.</text>
</comment>
<proteinExistence type="predicted"/>
<evidence type="ECO:0000256" key="6">
    <source>
        <dbReference type="ARBA" id="ARBA00022741"/>
    </source>
</evidence>
<dbReference type="Gene3D" id="3.30.565.10">
    <property type="entry name" value="Histidine kinase-like ATPase, C-terminal domain"/>
    <property type="match status" value="1"/>
</dbReference>
<dbReference type="InterPro" id="IPR050351">
    <property type="entry name" value="BphY/WalK/GraS-like"/>
</dbReference>
<keyword evidence="10" id="KW-0472">Membrane</keyword>
<comment type="subcellular location">
    <subcellularLocation>
        <location evidence="2">Membrane</location>
    </subcellularLocation>
</comment>
<dbReference type="Gene3D" id="6.10.340.10">
    <property type="match status" value="1"/>
</dbReference>
<keyword evidence="6" id="KW-0547">Nucleotide-binding</keyword>
<dbReference type="EMBL" id="JBHUCX010000099">
    <property type="protein sequence ID" value="MFD1677995.1"/>
    <property type="molecule type" value="Genomic_DNA"/>
</dbReference>
<dbReference type="InterPro" id="IPR036890">
    <property type="entry name" value="HATPase_C_sf"/>
</dbReference>
<accession>A0ABW4JSD9</accession>
<dbReference type="CDD" id="cd00075">
    <property type="entry name" value="HATPase"/>
    <property type="match status" value="1"/>
</dbReference>
<dbReference type="SUPFAM" id="SSF55874">
    <property type="entry name" value="ATPase domain of HSP90 chaperone/DNA topoisomerase II/histidine kinase"/>
    <property type="match status" value="1"/>
</dbReference>
<protein>
    <recommendedName>
        <fullName evidence="3">histidine kinase</fullName>
        <ecNumber evidence="3">2.7.13.3</ecNumber>
    </recommendedName>
</protein>
<evidence type="ECO:0000256" key="1">
    <source>
        <dbReference type="ARBA" id="ARBA00000085"/>
    </source>
</evidence>
<evidence type="ECO:0000256" key="2">
    <source>
        <dbReference type="ARBA" id="ARBA00004370"/>
    </source>
</evidence>
<feature type="transmembrane region" description="Helical" evidence="10">
    <location>
        <begin position="155"/>
        <end position="177"/>
    </location>
</feature>
<dbReference type="RefSeq" id="WP_377945940.1">
    <property type="nucleotide sequence ID" value="NZ_JBHUCX010000099.1"/>
</dbReference>
<dbReference type="EC" id="2.7.13.3" evidence="3"/>
<reference evidence="13" key="1">
    <citation type="journal article" date="2019" name="Int. J. Syst. Evol. Microbiol.">
        <title>The Global Catalogue of Microorganisms (GCM) 10K type strain sequencing project: providing services to taxonomists for standard genome sequencing and annotation.</title>
        <authorList>
            <consortium name="The Broad Institute Genomics Platform"/>
            <consortium name="The Broad Institute Genome Sequencing Center for Infectious Disease"/>
            <person name="Wu L."/>
            <person name="Ma J."/>
        </authorList>
    </citation>
    <scope>NUCLEOTIDE SEQUENCE [LARGE SCALE GENOMIC DNA]</scope>
    <source>
        <strain evidence="13">CGMCC 1.12286</strain>
    </source>
</reference>
<evidence type="ECO:0000256" key="10">
    <source>
        <dbReference type="SAM" id="Phobius"/>
    </source>
</evidence>
<dbReference type="InterPro" id="IPR003661">
    <property type="entry name" value="HisK_dim/P_dom"/>
</dbReference>
<keyword evidence="9" id="KW-0902">Two-component regulatory system</keyword>
<feature type="domain" description="Histidine kinase" evidence="11">
    <location>
        <begin position="259"/>
        <end position="484"/>
    </location>
</feature>
<keyword evidence="10" id="KW-1133">Transmembrane helix</keyword>
<dbReference type="GO" id="GO:0016301">
    <property type="term" value="F:kinase activity"/>
    <property type="evidence" value="ECO:0007669"/>
    <property type="project" value="UniProtKB-KW"/>
</dbReference>
<dbReference type="InterPro" id="IPR036097">
    <property type="entry name" value="HisK_dim/P_sf"/>
</dbReference>
<dbReference type="Pfam" id="PF00512">
    <property type="entry name" value="HisKA"/>
    <property type="match status" value="1"/>
</dbReference>
<dbReference type="PANTHER" id="PTHR45453:SF1">
    <property type="entry name" value="PHOSPHATE REGULON SENSOR PROTEIN PHOR"/>
    <property type="match status" value="1"/>
</dbReference>
<evidence type="ECO:0000313" key="12">
    <source>
        <dbReference type="EMBL" id="MFD1677995.1"/>
    </source>
</evidence>
<gene>
    <name evidence="12" type="ORF">ACFSB2_25335</name>
</gene>
<keyword evidence="7 12" id="KW-0418">Kinase</keyword>
<dbReference type="PANTHER" id="PTHR45453">
    <property type="entry name" value="PHOSPHATE REGULON SENSOR PROTEIN PHOR"/>
    <property type="match status" value="1"/>
</dbReference>
<keyword evidence="8" id="KW-0067">ATP-binding</keyword>
<dbReference type="PROSITE" id="PS50109">
    <property type="entry name" value="HIS_KIN"/>
    <property type="match status" value="1"/>
</dbReference>
<sequence>MNLKTRLTVNFMSQVFLLFGIVCALGIVFVVYVTEVGVGGGAGTNPILITKSMPSETTITNGQVAVSPLLRANVKELGGWMQVLNGQGNEVYEYQRPSRIPTKYPPGLLLEYHAYPERYGYMVYSWYDKVDGQNLTWLLGVPYTDASSLIQFEPYVLMVVVFIASVFAAVVISLLFGRRMGAPLLHMMNWLQRLANGQYEEPMDAKGIRRSHLANGHLRRTFRLYREVIDGLEQLSDALQSASKERKRLEFAREEWITGVSHDIKTPLSSVRGYGDLLATSQYHWSSEEVRNFGKIIVEKSVHMEGLIEDLGLAFRLKNEGIPLVCVPMNVVEVVRRVVIDVVNRPDMEERDVSFQTKTAHVVYPLDEKWFARALDNLLWNAVVHNPSDTKICVELDVDMPPEGKSYPGLCIQVRDDGIGMDEQTIQHLFDRYYRGTNTSEKHSKGSGLGCAIAKQLIEAHGGTVHVESELGQGTVFIIKFPSV</sequence>
<dbReference type="Proteomes" id="UP001597079">
    <property type="component" value="Unassembled WGS sequence"/>
</dbReference>
<keyword evidence="5" id="KW-0808">Transferase</keyword>
<dbReference type="SMART" id="SM00387">
    <property type="entry name" value="HATPase_c"/>
    <property type="match status" value="1"/>
</dbReference>
<dbReference type="SUPFAM" id="SSF47384">
    <property type="entry name" value="Homodimeric domain of signal transducing histidine kinase"/>
    <property type="match status" value="1"/>
</dbReference>
<dbReference type="PRINTS" id="PR00344">
    <property type="entry name" value="BCTRLSENSOR"/>
</dbReference>
<organism evidence="12 13">
    <name type="scientific">Alicyclobacillus fodiniaquatilis</name>
    <dbReference type="NCBI Taxonomy" id="1661150"/>
    <lineage>
        <taxon>Bacteria</taxon>
        <taxon>Bacillati</taxon>
        <taxon>Bacillota</taxon>
        <taxon>Bacilli</taxon>
        <taxon>Bacillales</taxon>
        <taxon>Alicyclobacillaceae</taxon>
        <taxon>Alicyclobacillus</taxon>
    </lineage>
</organism>